<dbReference type="PANTHER" id="PTHR43584:SF8">
    <property type="entry name" value="N-ACETYLMURAMATE ALPHA-1-PHOSPHATE URIDYLYLTRANSFERASE"/>
    <property type="match status" value="1"/>
</dbReference>
<evidence type="ECO:0000256" key="1">
    <source>
        <dbReference type="ARBA" id="ARBA00022679"/>
    </source>
</evidence>
<proteinExistence type="predicted"/>
<dbReference type="Gene3D" id="3.90.550.10">
    <property type="entry name" value="Spore Coat Polysaccharide Biosynthesis Protein SpsA, Chain A"/>
    <property type="match status" value="1"/>
</dbReference>
<dbReference type="Pfam" id="PF00483">
    <property type="entry name" value="NTP_transferase"/>
    <property type="match status" value="1"/>
</dbReference>
<keyword evidence="5" id="KW-1185">Reference proteome</keyword>
<keyword evidence="1 4" id="KW-0808">Transferase</keyword>
<organism evidence="4 5">
    <name type="scientific">Draconibacterium sediminis</name>
    <dbReference type="NCBI Taxonomy" id="1544798"/>
    <lineage>
        <taxon>Bacteria</taxon>
        <taxon>Pseudomonadati</taxon>
        <taxon>Bacteroidota</taxon>
        <taxon>Bacteroidia</taxon>
        <taxon>Marinilabiliales</taxon>
        <taxon>Prolixibacteraceae</taxon>
        <taxon>Draconibacterium</taxon>
    </lineage>
</organism>
<dbReference type="GO" id="GO:0016779">
    <property type="term" value="F:nucleotidyltransferase activity"/>
    <property type="evidence" value="ECO:0007669"/>
    <property type="project" value="UniProtKB-KW"/>
</dbReference>
<accession>A0A0D8JDH7</accession>
<name>A0A0D8JDH7_9BACT</name>
<gene>
    <name evidence="4" type="ORF">LH29_06110</name>
</gene>
<dbReference type="EMBL" id="JRHC01000001">
    <property type="protein sequence ID" value="KJF44990.1"/>
    <property type="molecule type" value="Genomic_DNA"/>
</dbReference>
<dbReference type="InterPro" id="IPR005835">
    <property type="entry name" value="NTP_transferase_dom"/>
</dbReference>
<dbReference type="STRING" id="1544798.LH29_06110"/>
<dbReference type="InterPro" id="IPR050065">
    <property type="entry name" value="GlmU-like"/>
</dbReference>
<evidence type="ECO:0000259" key="3">
    <source>
        <dbReference type="Pfam" id="PF00483"/>
    </source>
</evidence>
<feature type="domain" description="Nucleotidyl transferase" evidence="3">
    <location>
        <begin position="6"/>
        <end position="171"/>
    </location>
</feature>
<dbReference type="OrthoDB" id="9779926at2"/>
<dbReference type="InterPro" id="IPR029044">
    <property type="entry name" value="Nucleotide-diphossugar_trans"/>
</dbReference>
<sequence>MKPTLLVLAAGMGSRYGGLKQMDPIGPSNETIIDYSIYDAIEAGFGKIVFVIRESFEQEFKALFNSKIAGRIEVEYVTQEIDKVPQNSKYNPEREKPWGTGHAILMAKNCINEPFAVINADDYYGAGAFKTMADFLATEATDEQNCMIGYNLKNTISENGYVSRGVCSTDKNGFLKEVNERTHIEQTKNGIAYKENEQWISLAADTTVSMNFWGFTPQLFNHLEAQFIAFLDERGEELKSEFYIPFVVSEIIKSEVTQFKVLKSDAQWFGVTYSEDKAKAVEAINNLIEKNVYPAKLWQN</sequence>
<dbReference type="RefSeq" id="WP_045028796.1">
    <property type="nucleotide sequence ID" value="NZ_JRHC01000001.1"/>
</dbReference>
<evidence type="ECO:0000313" key="4">
    <source>
        <dbReference type="EMBL" id="KJF44990.1"/>
    </source>
</evidence>
<comment type="caution">
    <text evidence="4">The sequence shown here is derived from an EMBL/GenBank/DDBJ whole genome shotgun (WGS) entry which is preliminary data.</text>
</comment>
<protein>
    <submittedName>
        <fullName evidence="4">Nucleotidyltransferase</fullName>
    </submittedName>
</protein>
<dbReference type="PANTHER" id="PTHR43584">
    <property type="entry name" value="NUCLEOTIDYL TRANSFERASE"/>
    <property type="match status" value="1"/>
</dbReference>
<evidence type="ECO:0000256" key="2">
    <source>
        <dbReference type="ARBA" id="ARBA00022695"/>
    </source>
</evidence>
<reference evidence="4 5" key="1">
    <citation type="submission" date="2014-09" db="EMBL/GenBank/DDBJ databases">
        <title>Draft Genome Sequence of Draconibacterium sp. JN14CK-3.</title>
        <authorList>
            <person name="Dong C."/>
            <person name="Lai Q."/>
            <person name="Shao Z."/>
        </authorList>
    </citation>
    <scope>NUCLEOTIDE SEQUENCE [LARGE SCALE GENOMIC DNA]</scope>
    <source>
        <strain evidence="4 5">JN14CK-3</strain>
    </source>
</reference>
<dbReference type="AlphaFoldDB" id="A0A0D8JDH7"/>
<keyword evidence="2" id="KW-0548">Nucleotidyltransferase</keyword>
<evidence type="ECO:0000313" key="5">
    <source>
        <dbReference type="Proteomes" id="UP000032544"/>
    </source>
</evidence>
<dbReference type="PATRIC" id="fig|1544798.3.peg.1230"/>
<dbReference type="Proteomes" id="UP000032544">
    <property type="component" value="Unassembled WGS sequence"/>
</dbReference>
<dbReference type="SUPFAM" id="SSF53448">
    <property type="entry name" value="Nucleotide-diphospho-sugar transferases"/>
    <property type="match status" value="1"/>
</dbReference>